<comment type="pathway">
    <text evidence="1">Purine metabolism; IMP biosynthesis via de novo pathway; 5-amino-1-(5-phospho-D-ribosyl)imidazole from N(2)-formyl-N(1)-(5-phospho-D-ribosyl)glycinamide: step 2/2.</text>
</comment>
<name>A0A0F9Y318_9ZZZZ</name>
<evidence type="ECO:0000259" key="6">
    <source>
        <dbReference type="Pfam" id="PF00586"/>
    </source>
</evidence>
<evidence type="ECO:0000256" key="1">
    <source>
        <dbReference type="ARBA" id="ARBA00004686"/>
    </source>
</evidence>
<evidence type="ECO:0000313" key="8">
    <source>
        <dbReference type="EMBL" id="KKO06217.1"/>
    </source>
</evidence>
<dbReference type="PANTHER" id="PTHR10520:SF12">
    <property type="entry name" value="TRIFUNCTIONAL PURINE BIOSYNTHETIC PROTEIN ADENOSINE-3"/>
    <property type="match status" value="1"/>
</dbReference>
<organism evidence="8">
    <name type="scientific">marine sediment metagenome</name>
    <dbReference type="NCBI Taxonomy" id="412755"/>
    <lineage>
        <taxon>unclassified sequences</taxon>
        <taxon>metagenomes</taxon>
        <taxon>ecological metagenomes</taxon>
    </lineage>
</organism>
<reference evidence="8" key="1">
    <citation type="journal article" date="2015" name="Nature">
        <title>Complex archaea that bridge the gap between prokaryotes and eukaryotes.</title>
        <authorList>
            <person name="Spang A."/>
            <person name="Saw J.H."/>
            <person name="Jorgensen S.L."/>
            <person name="Zaremba-Niedzwiedzka K."/>
            <person name="Martijn J."/>
            <person name="Lind A.E."/>
            <person name="van Eijk R."/>
            <person name="Schleper C."/>
            <person name="Guy L."/>
            <person name="Ettema T.J."/>
        </authorList>
    </citation>
    <scope>NUCLEOTIDE SEQUENCE</scope>
</reference>
<dbReference type="InterPro" id="IPR010918">
    <property type="entry name" value="PurM-like_C_dom"/>
</dbReference>
<comment type="caution">
    <text evidence="8">The sequence shown here is derived from an EMBL/GenBank/DDBJ whole genome shotgun (WGS) entry which is preliminary data.</text>
</comment>
<dbReference type="GO" id="GO:0004637">
    <property type="term" value="F:phosphoribosylamine-glycine ligase activity"/>
    <property type="evidence" value="ECO:0007669"/>
    <property type="project" value="TreeGrafter"/>
</dbReference>
<dbReference type="InterPro" id="IPR004733">
    <property type="entry name" value="PurM_cligase"/>
</dbReference>
<dbReference type="GO" id="GO:0005524">
    <property type="term" value="F:ATP binding"/>
    <property type="evidence" value="ECO:0007669"/>
    <property type="project" value="UniProtKB-KW"/>
</dbReference>
<dbReference type="InterPro" id="IPR016188">
    <property type="entry name" value="PurM-like_N"/>
</dbReference>
<dbReference type="Pfam" id="PF02769">
    <property type="entry name" value="AIRS_C"/>
    <property type="match status" value="1"/>
</dbReference>
<keyword evidence="3" id="KW-0436">Ligase</keyword>
<proteinExistence type="predicted"/>
<keyword evidence="4" id="KW-0547">Nucleotide-binding</keyword>
<evidence type="ECO:0000259" key="7">
    <source>
        <dbReference type="Pfam" id="PF02769"/>
    </source>
</evidence>
<dbReference type="GO" id="GO:0046084">
    <property type="term" value="P:adenine biosynthetic process"/>
    <property type="evidence" value="ECO:0007669"/>
    <property type="project" value="TreeGrafter"/>
</dbReference>
<dbReference type="UniPathway" id="UPA00074">
    <property type="reaction ID" value="UER00129"/>
</dbReference>
<evidence type="ECO:0000256" key="4">
    <source>
        <dbReference type="ARBA" id="ARBA00022741"/>
    </source>
</evidence>
<keyword evidence="5" id="KW-0067">ATP-binding</keyword>
<dbReference type="InterPro" id="IPR036921">
    <property type="entry name" value="PurM-like_N_sf"/>
</dbReference>
<accession>A0A0F9Y318</accession>
<dbReference type="GO" id="GO:0006189">
    <property type="term" value="P:'de novo' IMP biosynthetic process"/>
    <property type="evidence" value="ECO:0007669"/>
    <property type="project" value="UniProtKB-UniPathway"/>
</dbReference>
<dbReference type="EMBL" id="LAZR01000016">
    <property type="protein sequence ID" value="KKO06217.1"/>
    <property type="molecule type" value="Genomic_DNA"/>
</dbReference>
<gene>
    <name evidence="8" type="ORF">LCGC14_0066360</name>
</gene>
<dbReference type="GO" id="GO:0005829">
    <property type="term" value="C:cytosol"/>
    <property type="evidence" value="ECO:0007669"/>
    <property type="project" value="TreeGrafter"/>
</dbReference>
<dbReference type="SUPFAM" id="SSF56042">
    <property type="entry name" value="PurM C-terminal domain-like"/>
    <property type="match status" value="1"/>
</dbReference>
<dbReference type="Gene3D" id="3.90.650.10">
    <property type="entry name" value="PurM-like C-terminal domain"/>
    <property type="match status" value="1"/>
</dbReference>
<evidence type="ECO:0000256" key="2">
    <source>
        <dbReference type="ARBA" id="ARBA00013047"/>
    </source>
</evidence>
<dbReference type="Pfam" id="PF00586">
    <property type="entry name" value="AIRS"/>
    <property type="match status" value="1"/>
</dbReference>
<dbReference type="SUPFAM" id="SSF55326">
    <property type="entry name" value="PurM N-terminal domain-like"/>
    <property type="match status" value="1"/>
</dbReference>
<evidence type="ECO:0000256" key="5">
    <source>
        <dbReference type="ARBA" id="ARBA00022840"/>
    </source>
</evidence>
<dbReference type="Gene3D" id="3.30.1330.10">
    <property type="entry name" value="PurM-like, N-terminal domain"/>
    <property type="match status" value="1"/>
</dbReference>
<evidence type="ECO:0000256" key="3">
    <source>
        <dbReference type="ARBA" id="ARBA00022598"/>
    </source>
</evidence>
<dbReference type="GO" id="GO:0004641">
    <property type="term" value="F:phosphoribosylformylglycinamidine cyclo-ligase activity"/>
    <property type="evidence" value="ECO:0007669"/>
    <property type="project" value="UniProtKB-EC"/>
</dbReference>
<feature type="domain" description="PurM-like C-terminal" evidence="7">
    <location>
        <begin position="183"/>
        <end position="382"/>
    </location>
</feature>
<protein>
    <recommendedName>
        <fullName evidence="2">phosphoribosylformylglycinamidine cyclo-ligase</fullName>
        <ecNumber evidence="2">6.3.3.1</ecNumber>
    </recommendedName>
</protein>
<dbReference type="InterPro" id="IPR036676">
    <property type="entry name" value="PurM-like_C_sf"/>
</dbReference>
<feature type="domain" description="PurM-like N-terminal" evidence="6">
    <location>
        <begin position="48"/>
        <end position="167"/>
    </location>
</feature>
<dbReference type="EC" id="6.3.3.1" evidence="2"/>
<dbReference type="AlphaFoldDB" id="A0A0F9Y318"/>
<sequence>MSRSSSERYQQRGVSASKEDVHNAIKNIDKGLFPKAFCKIVPDYLTGDEDYCLVMHADGAGTKSSLAYMYWKETGDISVWKGIAQDALIMNIDDLICVGATNNIMLSSTIGRNKNKIPGEVLSAIINGTEELINDLGEFGITIHSTGGETADVGDLVRTIIVDSTVTARLKRSDVIDNANIKAGDVIVGLESFGQANYEKEYNGGMGSNGLTSARHDVFSNYLAEKFPESFDAEVPKDLVYSGNVKLTDKVENSPIDAGKLVLSPTRTYAPIVKKILSKYNSNEIHGMIHCSGGAQTKILHFIDELHVVKDDLFDVPPLFKLIQEQSGTDWKEMYKVFNCGHRLEFYLPEEIANDIIDISKSFGVNAQIIGRVEASDSKKLTISSKYGTFVY</sequence>
<dbReference type="PANTHER" id="PTHR10520">
    <property type="entry name" value="TRIFUNCTIONAL PURINE BIOSYNTHETIC PROTEIN ADENOSINE-3-RELATED"/>
    <property type="match status" value="1"/>
</dbReference>